<keyword evidence="10" id="KW-0998">Cell outer membrane</keyword>
<evidence type="ECO:0000256" key="6">
    <source>
        <dbReference type="ARBA" id="ARBA00022729"/>
    </source>
</evidence>
<dbReference type="GO" id="GO:0009279">
    <property type="term" value="C:cell outer membrane"/>
    <property type="evidence" value="ECO:0007669"/>
    <property type="project" value="UniProtKB-SubCell"/>
</dbReference>
<name>A0A9W5ISH3_NEISU</name>
<dbReference type="EMBL" id="ACEO02000002">
    <property type="protein sequence ID" value="EFC52920.1"/>
    <property type="molecule type" value="Genomic_DNA"/>
</dbReference>
<accession>A0A9W5ISH3</accession>
<dbReference type="CDD" id="cd00342">
    <property type="entry name" value="gram_neg_porins"/>
    <property type="match status" value="1"/>
</dbReference>
<evidence type="ECO:0000256" key="1">
    <source>
        <dbReference type="ARBA" id="ARBA00004571"/>
    </source>
</evidence>
<keyword evidence="9" id="KW-0472">Membrane</keyword>
<dbReference type="Proteomes" id="UP000004621">
    <property type="component" value="Unassembled WGS sequence"/>
</dbReference>
<dbReference type="InterPro" id="IPR023614">
    <property type="entry name" value="Porin_dom_sf"/>
</dbReference>
<keyword evidence="6 11" id="KW-0732">Signal</keyword>
<feature type="chain" id="PRO_5040971753" evidence="11">
    <location>
        <begin position="20"/>
        <end position="371"/>
    </location>
</feature>
<dbReference type="Gene3D" id="2.40.160.10">
    <property type="entry name" value="Porin"/>
    <property type="match status" value="1"/>
</dbReference>
<evidence type="ECO:0000313" key="13">
    <source>
        <dbReference type="Proteomes" id="UP000004621"/>
    </source>
</evidence>
<dbReference type="GO" id="GO:0015288">
    <property type="term" value="F:porin activity"/>
    <property type="evidence" value="ECO:0007669"/>
    <property type="project" value="UniProtKB-KW"/>
</dbReference>
<dbReference type="AlphaFoldDB" id="A0A9W5ISH3"/>
<evidence type="ECO:0000256" key="11">
    <source>
        <dbReference type="SAM" id="SignalP"/>
    </source>
</evidence>
<evidence type="ECO:0000256" key="8">
    <source>
        <dbReference type="ARBA" id="ARBA00023114"/>
    </source>
</evidence>
<evidence type="ECO:0000256" key="9">
    <source>
        <dbReference type="ARBA" id="ARBA00023136"/>
    </source>
</evidence>
<keyword evidence="5" id="KW-0812">Transmembrane</keyword>
<gene>
    <name evidence="12" type="ORF">NEISUBOT_03756</name>
</gene>
<keyword evidence="3" id="KW-0813">Transport</keyword>
<dbReference type="PANTHER" id="PTHR34501">
    <property type="entry name" value="PROTEIN YDDL-RELATED"/>
    <property type="match status" value="1"/>
</dbReference>
<evidence type="ECO:0000256" key="4">
    <source>
        <dbReference type="ARBA" id="ARBA00022452"/>
    </source>
</evidence>
<comment type="caution">
    <text evidence="12">The sequence shown here is derived from an EMBL/GenBank/DDBJ whole genome shotgun (WGS) entry which is preliminary data.</text>
</comment>
<dbReference type="InterPro" id="IPR002299">
    <property type="entry name" value="Porin_Neis"/>
</dbReference>
<protein>
    <submittedName>
        <fullName evidence="12">Gram-negative porin</fullName>
    </submittedName>
</protein>
<evidence type="ECO:0000256" key="2">
    <source>
        <dbReference type="ARBA" id="ARBA00011233"/>
    </source>
</evidence>
<keyword evidence="4" id="KW-1134">Transmembrane beta strand</keyword>
<comment type="subunit">
    <text evidence="2">Homotrimer.</text>
</comment>
<dbReference type="SUPFAM" id="SSF56935">
    <property type="entry name" value="Porins"/>
    <property type="match status" value="1"/>
</dbReference>
<evidence type="ECO:0000256" key="10">
    <source>
        <dbReference type="ARBA" id="ARBA00023237"/>
    </source>
</evidence>
<dbReference type="InterPro" id="IPR050298">
    <property type="entry name" value="Gram-neg_bact_OMP"/>
</dbReference>
<evidence type="ECO:0000256" key="5">
    <source>
        <dbReference type="ARBA" id="ARBA00022692"/>
    </source>
</evidence>
<feature type="signal peptide" evidence="11">
    <location>
        <begin position="1"/>
        <end position="19"/>
    </location>
</feature>
<dbReference type="PANTHER" id="PTHR34501:SF9">
    <property type="entry name" value="MAJOR OUTER MEMBRANE PROTEIN P.IA"/>
    <property type="match status" value="1"/>
</dbReference>
<dbReference type="PRINTS" id="PR00182">
    <property type="entry name" value="ECOLNEIPORIN"/>
</dbReference>
<keyword evidence="7" id="KW-0406">Ion transport</keyword>
<comment type="subcellular location">
    <subcellularLocation>
        <location evidence="1">Cell outer membrane</location>
        <topology evidence="1">Multi-pass membrane protein</topology>
    </subcellularLocation>
</comment>
<evidence type="ECO:0000313" key="12">
    <source>
        <dbReference type="EMBL" id="EFC52920.1"/>
    </source>
</evidence>
<proteinExistence type="predicted"/>
<dbReference type="RefSeq" id="WP_004519454.1">
    <property type="nucleotide sequence ID" value="NZ_ACEO02000002.1"/>
</dbReference>
<dbReference type="InterPro" id="IPR001702">
    <property type="entry name" value="Porin_Gram-ve"/>
</dbReference>
<dbReference type="Pfam" id="PF00267">
    <property type="entry name" value="Porin_1"/>
    <property type="match status" value="1"/>
</dbReference>
<dbReference type="PRINTS" id="PR00184">
    <property type="entry name" value="NEISSPPORIN"/>
</dbReference>
<reference evidence="12 13" key="1">
    <citation type="submission" date="2010-01" db="EMBL/GenBank/DDBJ databases">
        <authorList>
            <person name="Weinstock G."/>
            <person name="Sodergren E."/>
            <person name="Clifton S."/>
            <person name="Fulton L."/>
            <person name="Fulton B."/>
            <person name="Courtney L."/>
            <person name="Fronick C."/>
            <person name="Harrison M."/>
            <person name="Strong C."/>
            <person name="Farmer C."/>
            <person name="Delahaunty K."/>
            <person name="Markovic C."/>
            <person name="Hall O."/>
            <person name="Minx P."/>
            <person name="Tomlinson C."/>
            <person name="Mitreva M."/>
            <person name="Nelson J."/>
            <person name="Hou S."/>
            <person name="Wollam A."/>
            <person name="Pepin K.H."/>
            <person name="Johnson M."/>
            <person name="Bhonagiri V."/>
            <person name="Nash W.E."/>
            <person name="Warren W."/>
            <person name="Chinwalla A."/>
            <person name="Mardis E.R."/>
            <person name="Wilson R.K."/>
        </authorList>
    </citation>
    <scope>NUCLEOTIDE SEQUENCE [LARGE SCALE GENOMIC DNA]</scope>
    <source>
        <strain evidence="12 13">NJ9703</strain>
    </source>
</reference>
<sequence length="371" mass="39835">MKKSIIALVIAGLPLAASAEVILYGQIKSSVTVGQVKIKGDAGSETSSTATSINDNTSRIGFKGSENLGGDLKAIWQVEQKTAITGGSQGFATRDSFIGLQGNFGKIRAGKLSNMLNEMDTIDPWMYKTNAAGLGIFTRTGNRNAAVRYDSPDFGGFKFNVSYAPRDNRNPSDKYTHTQAAKDQYTGGVSFSKNGFTANAAYGHYNGAYTDKSSKAKAAQIAKVETYYDKDNLFVGGGVQYAKGHETANKYLGYFTDDFNQYKGSDITTDTGKEEAVKVVDAAVTVGYKFGNVTPRITYAHGWPAKGVNSGEKLVDKFDQVVIGGQYTFSKRTGINAQLAYLKVGNKTRLTAANKGGVEQKAASVGLYHKF</sequence>
<organism evidence="12 13">
    <name type="scientific">Neisseria subflava NJ9703</name>
    <dbReference type="NCBI Taxonomy" id="546268"/>
    <lineage>
        <taxon>Bacteria</taxon>
        <taxon>Pseudomonadati</taxon>
        <taxon>Pseudomonadota</taxon>
        <taxon>Betaproteobacteria</taxon>
        <taxon>Neisseriales</taxon>
        <taxon>Neisseriaceae</taxon>
        <taxon>Neisseria</taxon>
    </lineage>
</organism>
<dbReference type="GO" id="GO:0034220">
    <property type="term" value="P:monoatomic ion transmembrane transport"/>
    <property type="evidence" value="ECO:0007669"/>
    <property type="project" value="InterPro"/>
</dbReference>
<dbReference type="InterPro" id="IPR033900">
    <property type="entry name" value="Gram_neg_porin_domain"/>
</dbReference>
<evidence type="ECO:0000256" key="3">
    <source>
        <dbReference type="ARBA" id="ARBA00022448"/>
    </source>
</evidence>
<dbReference type="GO" id="GO:0046930">
    <property type="term" value="C:pore complex"/>
    <property type="evidence" value="ECO:0007669"/>
    <property type="project" value="UniProtKB-KW"/>
</dbReference>
<keyword evidence="8" id="KW-0626">Porin</keyword>
<evidence type="ECO:0000256" key="7">
    <source>
        <dbReference type="ARBA" id="ARBA00023065"/>
    </source>
</evidence>